<evidence type="ECO:0000256" key="2">
    <source>
        <dbReference type="ARBA" id="ARBA00007776"/>
    </source>
</evidence>
<dbReference type="NCBIfam" id="TIGR03426">
    <property type="entry name" value="shape_MreD"/>
    <property type="match status" value="1"/>
</dbReference>
<dbReference type="Proteomes" id="UP000622860">
    <property type="component" value="Unassembled WGS sequence"/>
</dbReference>
<gene>
    <name evidence="9" type="primary">mreD</name>
    <name evidence="9" type="ORF">GCM10011398_02290</name>
</gene>
<protein>
    <submittedName>
        <fullName evidence="9">Rod shape-determining protein MreD</fullName>
    </submittedName>
</protein>
<reference evidence="9" key="1">
    <citation type="journal article" date="2014" name="Int. J. Syst. Evol. Microbiol.">
        <title>Complete genome sequence of Corynebacterium casei LMG S-19264T (=DSM 44701T), isolated from a smear-ripened cheese.</title>
        <authorList>
            <consortium name="US DOE Joint Genome Institute (JGI-PGF)"/>
            <person name="Walter F."/>
            <person name="Albersmeier A."/>
            <person name="Kalinowski J."/>
            <person name="Ruckert C."/>
        </authorList>
    </citation>
    <scope>NUCLEOTIDE SEQUENCE</scope>
    <source>
        <strain evidence="9">CGMCC 1.12754</strain>
    </source>
</reference>
<feature type="transmembrane region" description="Helical" evidence="8">
    <location>
        <begin position="57"/>
        <end position="74"/>
    </location>
</feature>
<keyword evidence="5" id="KW-0133">Cell shape</keyword>
<evidence type="ECO:0000256" key="6">
    <source>
        <dbReference type="ARBA" id="ARBA00022989"/>
    </source>
</evidence>
<dbReference type="InterPro" id="IPR007227">
    <property type="entry name" value="Cell_shape_determining_MreD"/>
</dbReference>
<dbReference type="RefSeq" id="WP_188453509.1">
    <property type="nucleotide sequence ID" value="NZ_BMFR01000001.1"/>
</dbReference>
<keyword evidence="3" id="KW-1003">Cell membrane</keyword>
<evidence type="ECO:0000313" key="9">
    <source>
        <dbReference type="EMBL" id="GGG62493.1"/>
    </source>
</evidence>
<dbReference type="AlphaFoldDB" id="A0A917GZE0"/>
<reference evidence="9" key="2">
    <citation type="submission" date="2020-09" db="EMBL/GenBank/DDBJ databases">
        <authorList>
            <person name="Sun Q."/>
            <person name="Zhou Y."/>
        </authorList>
    </citation>
    <scope>NUCLEOTIDE SEQUENCE</scope>
    <source>
        <strain evidence="9">CGMCC 1.12754</strain>
    </source>
</reference>
<evidence type="ECO:0000256" key="3">
    <source>
        <dbReference type="ARBA" id="ARBA00022475"/>
    </source>
</evidence>
<evidence type="ECO:0000256" key="1">
    <source>
        <dbReference type="ARBA" id="ARBA00004651"/>
    </source>
</evidence>
<keyword evidence="7 8" id="KW-0472">Membrane</keyword>
<comment type="similarity">
    <text evidence="2">Belongs to the MreD family.</text>
</comment>
<comment type="caution">
    <text evidence="9">The sequence shown here is derived from an EMBL/GenBank/DDBJ whole genome shotgun (WGS) entry which is preliminary data.</text>
</comment>
<keyword evidence="6 8" id="KW-1133">Transmembrane helix</keyword>
<feature type="transmembrane region" description="Helical" evidence="8">
    <location>
        <begin position="80"/>
        <end position="95"/>
    </location>
</feature>
<feature type="transmembrane region" description="Helical" evidence="8">
    <location>
        <begin position="140"/>
        <end position="161"/>
    </location>
</feature>
<sequence>MKRLYLPLILFLFVISEGVALELLPPKLVMSDLLIIPHWVLIFLVFVSIFYDKEQTYYSVLYGAIFGLLIDIVYTGVLGVYMFTYALVIYIIHGLKKLLHANIHVTLLLGFIGIVLADLVIYLIFFVIGLTEMPGKDYLIYRVIPTILANLLFLLVLYPFFKKRLIKWSEEQLTNS</sequence>
<evidence type="ECO:0000256" key="7">
    <source>
        <dbReference type="ARBA" id="ARBA00023136"/>
    </source>
</evidence>
<organism evidence="9 10">
    <name type="scientific">Virgibacillus oceani</name>
    <dbReference type="NCBI Taxonomy" id="1479511"/>
    <lineage>
        <taxon>Bacteria</taxon>
        <taxon>Bacillati</taxon>
        <taxon>Bacillota</taxon>
        <taxon>Bacilli</taxon>
        <taxon>Bacillales</taxon>
        <taxon>Bacillaceae</taxon>
        <taxon>Virgibacillus</taxon>
    </lineage>
</organism>
<keyword evidence="4 8" id="KW-0812">Transmembrane</keyword>
<proteinExistence type="inferred from homology"/>
<dbReference type="GO" id="GO:0005886">
    <property type="term" value="C:plasma membrane"/>
    <property type="evidence" value="ECO:0007669"/>
    <property type="project" value="UniProtKB-SubCell"/>
</dbReference>
<comment type="subcellular location">
    <subcellularLocation>
        <location evidence="1">Cell membrane</location>
        <topology evidence="1">Multi-pass membrane protein</topology>
    </subcellularLocation>
</comment>
<dbReference type="GO" id="GO:0008360">
    <property type="term" value="P:regulation of cell shape"/>
    <property type="evidence" value="ECO:0007669"/>
    <property type="project" value="UniProtKB-KW"/>
</dbReference>
<dbReference type="Pfam" id="PF04093">
    <property type="entry name" value="MreD"/>
    <property type="match status" value="1"/>
</dbReference>
<dbReference type="EMBL" id="BMFR01000001">
    <property type="protein sequence ID" value="GGG62493.1"/>
    <property type="molecule type" value="Genomic_DNA"/>
</dbReference>
<feature type="transmembrane region" description="Helical" evidence="8">
    <location>
        <begin position="107"/>
        <end position="128"/>
    </location>
</feature>
<accession>A0A917GZE0</accession>
<name>A0A917GZE0_9BACI</name>
<evidence type="ECO:0000256" key="8">
    <source>
        <dbReference type="SAM" id="Phobius"/>
    </source>
</evidence>
<keyword evidence="10" id="KW-1185">Reference proteome</keyword>
<evidence type="ECO:0000313" key="10">
    <source>
        <dbReference type="Proteomes" id="UP000622860"/>
    </source>
</evidence>
<feature type="transmembrane region" description="Helical" evidence="8">
    <location>
        <begin position="30"/>
        <end position="50"/>
    </location>
</feature>
<evidence type="ECO:0000256" key="5">
    <source>
        <dbReference type="ARBA" id="ARBA00022960"/>
    </source>
</evidence>
<evidence type="ECO:0000256" key="4">
    <source>
        <dbReference type="ARBA" id="ARBA00022692"/>
    </source>
</evidence>